<evidence type="ECO:0000256" key="1">
    <source>
        <dbReference type="ARBA" id="ARBA00004141"/>
    </source>
</evidence>
<dbReference type="PANTHER" id="PTHR23291">
    <property type="entry name" value="BAX INHIBITOR-RELATED"/>
    <property type="match status" value="1"/>
</dbReference>
<comment type="subcellular location">
    <subcellularLocation>
        <location evidence="1">Membrane</location>
        <topology evidence="1">Multi-pass membrane protein</topology>
    </subcellularLocation>
</comment>
<name>A0A8T0VMY0_PANVG</name>
<feature type="transmembrane region" description="Helical" evidence="5">
    <location>
        <begin position="239"/>
        <end position="258"/>
    </location>
</feature>
<dbReference type="AlphaFoldDB" id="A0A8T0VMY0"/>
<organism evidence="7 8">
    <name type="scientific">Panicum virgatum</name>
    <name type="common">Blackwell switchgrass</name>
    <dbReference type="NCBI Taxonomy" id="38727"/>
    <lineage>
        <taxon>Eukaryota</taxon>
        <taxon>Viridiplantae</taxon>
        <taxon>Streptophyta</taxon>
        <taxon>Embryophyta</taxon>
        <taxon>Tracheophyta</taxon>
        <taxon>Spermatophyta</taxon>
        <taxon>Magnoliopsida</taxon>
        <taxon>Liliopsida</taxon>
        <taxon>Poales</taxon>
        <taxon>Poaceae</taxon>
        <taxon>PACMAD clade</taxon>
        <taxon>Panicoideae</taxon>
        <taxon>Panicodae</taxon>
        <taxon>Paniceae</taxon>
        <taxon>Panicinae</taxon>
        <taxon>Panicum</taxon>
        <taxon>Panicum sect. Hiantes</taxon>
    </lineage>
</organism>
<dbReference type="OrthoDB" id="709317at2759"/>
<feature type="transmembrane region" description="Helical" evidence="5">
    <location>
        <begin position="208"/>
        <end position="230"/>
    </location>
</feature>
<keyword evidence="3 5" id="KW-1133">Transmembrane helix</keyword>
<protein>
    <recommendedName>
        <fullName evidence="9">BI1-like protein</fullName>
    </recommendedName>
</protein>
<dbReference type="InterPro" id="IPR006214">
    <property type="entry name" value="Bax_inhibitor_1-related"/>
</dbReference>
<evidence type="ECO:0000256" key="4">
    <source>
        <dbReference type="ARBA" id="ARBA00023136"/>
    </source>
</evidence>
<comment type="similarity">
    <text evidence="5">Belongs to the BI1 family.</text>
</comment>
<dbReference type="Pfam" id="PF01027">
    <property type="entry name" value="Bax1-I"/>
    <property type="match status" value="1"/>
</dbReference>
<accession>A0A8T0VMY0</accession>
<gene>
    <name evidence="7" type="ORF">PVAP13_2NG388000</name>
</gene>
<feature type="transmembrane region" description="Helical" evidence="5">
    <location>
        <begin position="90"/>
        <end position="108"/>
    </location>
</feature>
<dbReference type="Proteomes" id="UP000823388">
    <property type="component" value="Chromosome 2N"/>
</dbReference>
<evidence type="ECO:0000256" key="2">
    <source>
        <dbReference type="ARBA" id="ARBA00022692"/>
    </source>
</evidence>
<feature type="compositionally biased region" description="Low complexity" evidence="6">
    <location>
        <begin position="9"/>
        <end position="20"/>
    </location>
</feature>
<evidence type="ECO:0000256" key="5">
    <source>
        <dbReference type="RuleBase" id="RU004379"/>
    </source>
</evidence>
<keyword evidence="2 5" id="KW-0812">Transmembrane</keyword>
<sequence length="262" mass="29152">MAEVEPDLEAGVATASAKAAVKPEADPKPAATAAVTPPPQNVEEGTPRQQWAFVRNVYAVILLQYWLAGGIVAITYFVPAVPRFFKSPHVAVYFAIVAIVAPFVALWPMLKYREKHPVNLLLLGLVTLCFSLSIGIMTSIFTKFGTMVLQSMILTEVAMINLIIYTFWAAIRNYKVTFLFPFLINHLLIFVIYLTIQVNCPLGSANMTILGCLVTMLFVAFIVHDIELLIKRHKYKEDIFAAISLYLDLINLAISFLLSPTK</sequence>
<feature type="region of interest" description="Disordered" evidence="6">
    <location>
        <begin position="1"/>
        <end position="44"/>
    </location>
</feature>
<dbReference type="EMBL" id="CM029040">
    <property type="protein sequence ID" value="KAG2635777.1"/>
    <property type="molecule type" value="Genomic_DNA"/>
</dbReference>
<evidence type="ECO:0000313" key="7">
    <source>
        <dbReference type="EMBL" id="KAG2635777.1"/>
    </source>
</evidence>
<feature type="transmembrane region" description="Helical" evidence="5">
    <location>
        <begin position="147"/>
        <end position="171"/>
    </location>
</feature>
<dbReference type="GO" id="GO:0016020">
    <property type="term" value="C:membrane"/>
    <property type="evidence" value="ECO:0007669"/>
    <property type="project" value="UniProtKB-SubCell"/>
</dbReference>
<feature type="transmembrane region" description="Helical" evidence="5">
    <location>
        <begin position="120"/>
        <end position="141"/>
    </location>
</feature>
<reference evidence="7" key="1">
    <citation type="submission" date="2020-05" db="EMBL/GenBank/DDBJ databases">
        <title>WGS assembly of Panicum virgatum.</title>
        <authorList>
            <person name="Lovell J.T."/>
            <person name="Jenkins J."/>
            <person name="Shu S."/>
            <person name="Juenger T.E."/>
            <person name="Schmutz J."/>
        </authorList>
    </citation>
    <scope>NUCLEOTIDE SEQUENCE</scope>
    <source>
        <strain evidence="7">AP13</strain>
    </source>
</reference>
<comment type="caution">
    <text evidence="7">The sequence shown here is derived from an EMBL/GenBank/DDBJ whole genome shotgun (WGS) entry which is preliminary data.</text>
</comment>
<proteinExistence type="inferred from homology"/>
<evidence type="ECO:0000256" key="6">
    <source>
        <dbReference type="SAM" id="MobiDB-lite"/>
    </source>
</evidence>
<evidence type="ECO:0000256" key="3">
    <source>
        <dbReference type="ARBA" id="ARBA00022989"/>
    </source>
</evidence>
<dbReference type="PANTHER" id="PTHR23291:SF39">
    <property type="entry name" value="OS11G0581900 PROTEIN"/>
    <property type="match status" value="1"/>
</dbReference>
<keyword evidence="4 5" id="KW-0472">Membrane</keyword>
<feature type="transmembrane region" description="Helical" evidence="5">
    <location>
        <begin position="178"/>
        <end position="196"/>
    </location>
</feature>
<keyword evidence="8" id="KW-1185">Reference proteome</keyword>
<evidence type="ECO:0000313" key="8">
    <source>
        <dbReference type="Proteomes" id="UP000823388"/>
    </source>
</evidence>
<feature type="transmembrane region" description="Helical" evidence="5">
    <location>
        <begin position="57"/>
        <end position="78"/>
    </location>
</feature>
<evidence type="ECO:0008006" key="9">
    <source>
        <dbReference type="Google" id="ProtNLM"/>
    </source>
</evidence>